<name>X0W5D0_9ZZZZ</name>
<proteinExistence type="predicted"/>
<sequence length="42" mass="4562">SQGDNGQEPWNAKRLVWGDGSTAGVMDLFATNGFCSDGWRDD</sequence>
<dbReference type="EMBL" id="BARS01038722">
    <property type="protein sequence ID" value="GAG25770.1"/>
    <property type="molecule type" value="Genomic_DNA"/>
</dbReference>
<accession>X0W5D0</accession>
<evidence type="ECO:0000313" key="1">
    <source>
        <dbReference type="EMBL" id="GAG25770.1"/>
    </source>
</evidence>
<dbReference type="AlphaFoldDB" id="X0W5D0"/>
<protein>
    <submittedName>
        <fullName evidence="1">Uncharacterized protein</fullName>
    </submittedName>
</protein>
<gene>
    <name evidence="1" type="ORF">S01H1_59216</name>
</gene>
<feature type="non-terminal residue" evidence="1">
    <location>
        <position position="1"/>
    </location>
</feature>
<reference evidence="1" key="1">
    <citation type="journal article" date="2014" name="Front. Microbiol.">
        <title>High frequency of phylogenetically diverse reductive dehalogenase-homologous genes in deep subseafloor sedimentary metagenomes.</title>
        <authorList>
            <person name="Kawai M."/>
            <person name="Futagami T."/>
            <person name="Toyoda A."/>
            <person name="Takaki Y."/>
            <person name="Nishi S."/>
            <person name="Hori S."/>
            <person name="Arai W."/>
            <person name="Tsubouchi T."/>
            <person name="Morono Y."/>
            <person name="Uchiyama I."/>
            <person name="Ito T."/>
            <person name="Fujiyama A."/>
            <person name="Inagaki F."/>
            <person name="Takami H."/>
        </authorList>
    </citation>
    <scope>NUCLEOTIDE SEQUENCE</scope>
    <source>
        <strain evidence="1">Expedition CK06-06</strain>
    </source>
</reference>
<organism evidence="1">
    <name type="scientific">marine sediment metagenome</name>
    <dbReference type="NCBI Taxonomy" id="412755"/>
    <lineage>
        <taxon>unclassified sequences</taxon>
        <taxon>metagenomes</taxon>
        <taxon>ecological metagenomes</taxon>
    </lineage>
</organism>
<comment type="caution">
    <text evidence="1">The sequence shown here is derived from an EMBL/GenBank/DDBJ whole genome shotgun (WGS) entry which is preliminary data.</text>
</comment>